<accession>A0A4S4N8T9</accession>
<name>A0A4S4N8T9_9RHOB</name>
<dbReference type="PANTHER" id="PTHR38340">
    <property type="entry name" value="S-LAYER PROTEIN"/>
    <property type="match status" value="1"/>
</dbReference>
<evidence type="ECO:0000256" key="2">
    <source>
        <dbReference type="ARBA" id="ARBA00022525"/>
    </source>
</evidence>
<keyword evidence="5" id="KW-1185">Reference proteome</keyword>
<dbReference type="EMBL" id="SRKY01000006">
    <property type="protein sequence ID" value="THH34411.1"/>
    <property type="molecule type" value="Genomic_DNA"/>
</dbReference>
<feature type="region of interest" description="Disordered" evidence="3">
    <location>
        <begin position="300"/>
        <end position="322"/>
    </location>
</feature>
<comment type="caution">
    <text evidence="4">The sequence shown here is derived from an EMBL/GenBank/DDBJ whole genome shotgun (WGS) entry which is preliminary data.</text>
</comment>
<evidence type="ECO:0008006" key="6">
    <source>
        <dbReference type="Google" id="ProtNLM"/>
    </source>
</evidence>
<dbReference type="GO" id="GO:0005576">
    <property type="term" value="C:extracellular region"/>
    <property type="evidence" value="ECO:0007669"/>
    <property type="project" value="UniProtKB-SubCell"/>
</dbReference>
<evidence type="ECO:0000313" key="4">
    <source>
        <dbReference type="EMBL" id="THH34411.1"/>
    </source>
</evidence>
<dbReference type="Proteomes" id="UP000306602">
    <property type="component" value="Unassembled WGS sequence"/>
</dbReference>
<dbReference type="InterPro" id="IPR050557">
    <property type="entry name" value="RTX_toxin/Mannuronan_C5-epim"/>
</dbReference>
<proteinExistence type="predicted"/>
<dbReference type="PRINTS" id="PR00313">
    <property type="entry name" value="CABNDNGRPT"/>
</dbReference>
<evidence type="ECO:0000256" key="3">
    <source>
        <dbReference type="SAM" id="MobiDB-lite"/>
    </source>
</evidence>
<protein>
    <recommendedName>
        <fullName evidence="6">Calcium-binding protein</fullName>
    </recommendedName>
</protein>
<comment type="subcellular location">
    <subcellularLocation>
        <location evidence="1">Secreted</location>
    </subcellularLocation>
</comment>
<dbReference type="GO" id="GO:0005509">
    <property type="term" value="F:calcium ion binding"/>
    <property type="evidence" value="ECO:0007669"/>
    <property type="project" value="InterPro"/>
</dbReference>
<dbReference type="Gene3D" id="2.150.10.10">
    <property type="entry name" value="Serralysin-like metalloprotease, C-terminal"/>
    <property type="match status" value="3"/>
</dbReference>
<organism evidence="4 5">
    <name type="scientific">Aliishimia ponticola</name>
    <dbReference type="NCBI Taxonomy" id="2499833"/>
    <lineage>
        <taxon>Bacteria</taxon>
        <taxon>Pseudomonadati</taxon>
        <taxon>Pseudomonadota</taxon>
        <taxon>Alphaproteobacteria</taxon>
        <taxon>Rhodobacterales</taxon>
        <taxon>Paracoccaceae</taxon>
        <taxon>Aliishimia</taxon>
    </lineage>
</organism>
<feature type="compositionally biased region" description="Gly residues" evidence="3">
    <location>
        <begin position="309"/>
        <end position="319"/>
    </location>
</feature>
<reference evidence="4 5" key="1">
    <citation type="submission" date="2019-04" db="EMBL/GenBank/DDBJ databases">
        <title>Shimia ponticola sp. nov., isolated from seawater.</title>
        <authorList>
            <person name="Kim Y.-O."/>
            <person name="Yoon J.-H."/>
        </authorList>
    </citation>
    <scope>NUCLEOTIDE SEQUENCE [LARGE SCALE GENOMIC DNA]</scope>
    <source>
        <strain evidence="4 5">MYP11</strain>
    </source>
</reference>
<dbReference type="RefSeq" id="WP_136464551.1">
    <property type="nucleotide sequence ID" value="NZ_SRKY01000006.1"/>
</dbReference>
<keyword evidence="2" id="KW-0964">Secreted</keyword>
<dbReference type="SUPFAM" id="SSF51120">
    <property type="entry name" value="beta-Roll"/>
    <property type="match status" value="1"/>
</dbReference>
<sequence length="433" mass="45843">MTTAYVQVAQFARGDTLRLIGTDTISIFSEDGTFDFQYLFPSDEFDPRVELREPEGDIVDFGSSVTFTEITVFNLEFGSSSADYMVIVDVDAGYEYFFQLSSDGANVPDFPTSLDDYDAIVNDFTGFNKMTDSSTGVFSVSLASLFEATLTEDDNLNFLKIDSDEDLSLGEGNDTVYSGAGRDQIQGGDGDDRLVATSTEEGDWATFYGNKGDDFLKAKNLTRAEFYGNTGDDTLYGASQDDWLDGGQNNDVLYGLAGNDEMYGGSGNDIAYGGSGNDYIEGGDGADLLRGNRDSDTLLGGAGADDLRGGGGGDDLQGGDGDDYVLGEGGSDTLTGGLGDDTLVGGFGSGNLDGARDTFVFEAGGGFDRVKDFEVGIDRIDLSDFGFTDFDTDVLPLTSEKSSGLRIDFGDGTVAFLEGITLAELASGDVILL</sequence>
<evidence type="ECO:0000313" key="5">
    <source>
        <dbReference type="Proteomes" id="UP000306602"/>
    </source>
</evidence>
<gene>
    <name evidence="4" type="ORF">E4Z66_18415</name>
</gene>
<dbReference type="Pfam" id="PF00353">
    <property type="entry name" value="HemolysinCabind"/>
    <property type="match status" value="4"/>
</dbReference>
<dbReference type="OrthoDB" id="423072at2"/>
<dbReference type="AlphaFoldDB" id="A0A4S4N8T9"/>
<dbReference type="InterPro" id="IPR001343">
    <property type="entry name" value="Hemolysn_Ca-bd"/>
</dbReference>
<dbReference type="PANTHER" id="PTHR38340:SF1">
    <property type="entry name" value="S-LAYER PROTEIN"/>
    <property type="match status" value="1"/>
</dbReference>
<evidence type="ECO:0000256" key="1">
    <source>
        <dbReference type="ARBA" id="ARBA00004613"/>
    </source>
</evidence>
<dbReference type="InterPro" id="IPR011049">
    <property type="entry name" value="Serralysin-like_metalloprot_C"/>
</dbReference>